<dbReference type="CDD" id="cd01745">
    <property type="entry name" value="GATase1_2"/>
    <property type="match status" value="1"/>
</dbReference>
<sequence>MAVVPLVGLPTDRILQGPHRFLAAGEKYIRAVVEAAGAMPVLLPSLQPALDAGAWLERLDGLLLTGAVSNVEPHHYSDEPSWEGNPHDPARDATSLGLIPQALARGLPVLAICRGLQEVNVALGGRLHQRVHDVPGLADHREDAGTPIDTQYGPAHVVHLHPGGWLAGMSDSAQVWVNSLHGQGIATLAEGLLIEATAPDGLIEAFHGPGPGFLLAVHGIRNGVSHSIRSTVPSFRPSARPVANTPRDAASEVACPSAHVRAKPRPHSRRARCAAGSRSAASPRWNAWCRTSPATHAARSFPPTSSRTITVRACRKASLPLP</sequence>
<dbReference type="GO" id="GO:0006598">
    <property type="term" value="P:polyamine catabolic process"/>
    <property type="evidence" value="ECO:0007669"/>
    <property type="project" value="TreeGrafter"/>
</dbReference>
<dbReference type="PANTHER" id="PTHR43235">
    <property type="entry name" value="GLUTAMINE AMIDOTRANSFERASE PB2B2.05-RELATED"/>
    <property type="match status" value="1"/>
</dbReference>
<comment type="catalytic activity">
    <reaction evidence="2">
        <text>4-(gamma-L-glutamylamino)butanoate + H2O = 4-aminobutanoate + L-glutamate</text>
        <dbReference type="Rhea" id="RHEA:19737"/>
        <dbReference type="ChEBI" id="CHEBI:15377"/>
        <dbReference type="ChEBI" id="CHEBI:29985"/>
        <dbReference type="ChEBI" id="CHEBI:58800"/>
        <dbReference type="ChEBI" id="CHEBI:59888"/>
        <dbReference type="EC" id="3.5.1.94"/>
    </reaction>
</comment>
<evidence type="ECO:0000313" key="6">
    <source>
        <dbReference type="EMBL" id="SOO23886.1"/>
    </source>
</evidence>
<dbReference type="Gene3D" id="3.40.50.880">
    <property type="match status" value="1"/>
</dbReference>
<dbReference type="SUPFAM" id="SSF52317">
    <property type="entry name" value="Class I glutamine amidotransferase-like"/>
    <property type="match status" value="1"/>
</dbReference>
<reference evidence="6 7" key="1">
    <citation type="submission" date="2017-10" db="EMBL/GenBank/DDBJ databases">
        <authorList>
            <person name="Regsiter A."/>
            <person name="William W."/>
        </authorList>
    </citation>
    <scope>NUCLEOTIDE SEQUENCE [LARGE SCALE GENOMIC DNA]</scope>
    <source>
        <strain evidence="6 7">CFBP6991</strain>
    </source>
</reference>
<comment type="caution">
    <text evidence="6">The sequence shown here is derived from an EMBL/GenBank/DDBJ whole genome shotgun (WGS) entry which is preliminary data.</text>
</comment>
<evidence type="ECO:0000256" key="3">
    <source>
        <dbReference type="ARBA" id="ARBA00055068"/>
    </source>
</evidence>
<evidence type="ECO:0000256" key="2">
    <source>
        <dbReference type="ARBA" id="ARBA00052718"/>
    </source>
</evidence>
<dbReference type="Pfam" id="PF07722">
    <property type="entry name" value="Peptidase_C26"/>
    <property type="match status" value="1"/>
</dbReference>
<dbReference type="GO" id="GO:0005829">
    <property type="term" value="C:cytosol"/>
    <property type="evidence" value="ECO:0007669"/>
    <property type="project" value="TreeGrafter"/>
</dbReference>
<dbReference type="InterPro" id="IPR011697">
    <property type="entry name" value="Peptidase_C26"/>
</dbReference>
<gene>
    <name evidence="6" type="ORF">XFF6991_310056</name>
</gene>
<comment type="function">
    <text evidence="3">Involved in the breakdown of putrescine via hydrolysis of the gamma-glutamyl linkage of gamma-glutamyl-gamma-aminobutyrate.</text>
</comment>
<dbReference type="EC" id="3.5.1.94" evidence="5"/>
<dbReference type="AlphaFoldDB" id="A0A7Z7IYB9"/>
<evidence type="ECO:0000256" key="5">
    <source>
        <dbReference type="ARBA" id="ARBA00066788"/>
    </source>
</evidence>
<dbReference type="Proteomes" id="UP000234345">
    <property type="component" value="Unassembled WGS sequence"/>
</dbReference>
<dbReference type="InterPro" id="IPR029062">
    <property type="entry name" value="Class_I_gatase-like"/>
</dbReference>
<dbReference type="EMBL" id="OCZC01000058">
    <property type="protein sequence ID" value="SOO23886.1"/>
    <property type="molecule type" value="Genomic_DNA"/>
</dbReference>
<name>A0A7Z7IYB9_XANCH</name>
<comment type="similarity">
    <text evidence="1">Belongs to the peptidase C26 family.</text>
</comment>
<proteinExistence type="inferred from homology"/>
<accession>A0A7Z7IYB9</accession>
<dbReference type="FunFam" id="3.40.50.880:FF:000030">
    <property type="entry name" value="Gamma-glutamyl-gamma-aminobutyrate hydrolase PuuD"/>
    <property type="match status" value="1"/>
</dbReference>
<organism evidence="6 7">
    <name type="scientific">Xanthomonas campestris pv. phaseoli</name>
    <dbReference type="NCBI Taxonomy" id="317013"/>
    <lineage>
        <taxon>Bacteria</taxon>
        <taxon>Pseudomonadati</taxon>
        <taxon>Pseudomonadota</taxon>
        <taxon>Gammaproteobacteria</taxon>
        <taxon>Lysobacterales</taxon>
        <taxon>Lysobacteraceae</taxon>
        <taxon>Xanthomonas</taxon>
    </lineage>
</organism>
<protein>
    <recommendedName>
        <fullName evidence="5">gamma-glutamyl-gamma-aminobutyrate hydrolase</fullName>
        <ecNumber evidence="5">3.5.1.94</ecNumber>
    </recommendedName>
</protein>
<keyword evidence="6" id="KW-0378">Hydrolase</keyword>
<dbReference type="GO" id="GO:0033969">
    <property type="term" value="F:gamma-glutamyl-gamma-aminobutyrate hydrolase activity"/>
    <property type="evidence" value="ECO:0007669"/>
    <property type="project" value="UniProtKB-EC"/>
</dbReference>
<evidence type="ECO:0000313" key="7">
    <source>
        <dbReference type="Proteomes" id="UP000234345"/>
    </source>
</evidence>
<evidence type="ECO:0000256" key="4">
    <source>
        <dbReference type="ARBA" id="ARBA00060634"/>
    </source>
</evidence>
<dbReference type="InterPro" id="IPR044668">
    <property type="entry name" value="PuuD-like"/>
</dbReference>
<comment type="pathway">
    <text evidence="4">Amine and polyamine degradation; putrescine degradation; 4-aminobutanoate from putrescine: step 4/4.</text>
</comment>
<evidence type="ECO:0000256" key="1">
    <source>
        <dbReference type="ARBA" id="ARBA00011083"/>
    </source>
</evidence>
<dbReference type="PANTHER" id="PTHR43235:SF1">
    <property type="entry name" value="GLUTAMINE AMIDOTRANSFERASE PB2B2.05-RELATED"/>
    <property type="match status" value="1"/>
</dbReference>